<dbReference type="InterPro" id="IPR051502">
    <property type="entry name" value="RLP_Defense_Trigger"/>
</dbReference>
<evidence type="ECO:0008006" key="6">
    <source>
        <dbReference type="Google" id="ProtNLM"/>
    </source>
</evidence>
<dbReference type="Proteomes" id="UP000243975">
    <property type="component" value="Unassembled WGS sequence"/>
</dbReference>
<keyword evidence="5" id="KW-1185">Reference proteome</keyword>
<dbReference type="Gramene" id="KVG47360">
    <property type="protein sequence ID" value="KVG47360"/>
    <property type="gene ID" value="Ccrd_026398"/>
</dbReference>
<accession>A0A118HFU6</accession>
<gene>
    <name evidence="4" type="ORF">Ccrd_026398</name>
</gene>
<dbReference type="AlphaFoldDB" id="A0A118HFU6"/>
<evidence type="ECO:0000256" key="3">
    <source>
        <dbReference type="ARBA" id="ARBA00022737"/>
    </source>
</evidence>
<evidence type="ECO:0000313" key="4">
    <source>
        <dbReference type="EMBL" id="KVG47360.1"/>
    </source>
</evidence>
<reference evidence="4 5" key="1">
    <citation type="journal article" date="2016" name="Sci. Rep.">
        <title>The genome sequence of the outbreeding globe artichoke constructed de novo incorporating a phase-aware low-pass sequencing strategy of F1 progeny.</title>
        <authorList>
            <person name="Scaglione D."/>
            <person name="Reyes-Chin-Wo S."/>
            <person name="Acquadro A."/>
            <person name="Froenicke L."/>
            <person name="Portis E."/>
            <person name="Beitel C."/>
            <person name="Tirone M."/>
            <person name="Mauro R."/>
            <person name="Lo Monaco A."/>
            <person name="Mauromicale G."/>
            <person name="Faccioli P."/>
            <person name="Cattivelli L."/>
            <person name="Rieseberg L."/>
            <person name="Michelmore R."/>
            <person name="Lanteri S."/>
        </authorList>
    </citation>
    <scope>NUCLEOTIDE SEQUENCE [LARGE SCALE GENOMIC DNA]</scope>
    <source>
        <strain evidence="4">2C</strain>
    </source>
</reference>
<evidence type="ECO:0000313" key="5">
    <source>
        <dbReference type="Proteomes" id="UP000243975"/>
    </source>
</evidence>
<evidence type="ECO:0000256" key="2">
    <source>
        <dbReference type="ARBA" id="ARBA00022614"/>
    </source>
</evidence>
<dbReference type="SUPFAM" id="SSF52058">
    <property type="entry name" value="L domain-like"/>
    <property type="match status" value="1"/>
</dbReference>
<dbReference type="Gene3D" id="3.80.10.10">
    <property type="entry name" value="Ribonuclease Inhibitor"/>
    <property type="match status" value="1"/>
</dbReference>
<sequence length="112" mass="12697">MFQLKVLMLSSCNIDKPKRSVVPRFLLHQYKLQELDLSRNSLGEVSSGLFTNLSYIRVLKLSKNRLHGQLCQLSNVSLIDLSSNSLFGSIPRCLQNIRTLVYPAFKLSGQDI</sequence>
<keyword evidence="3" id="KW-0677">Repeat</keyword>
<keyword evidence="2" id="KW-0433">Leucine-rich repeat</keyword>
<dbReference type="InterPro" id="IPR001611">
    <property type="entry name" value="Leu-rich_rpt"/>
</dbReference>
<dbReference type="InterPro" id="IPR032675">
    <property type="entry name" value="LRR_dom_sf"/>
</dbReference>
<name>A0A118HFU6_CYNCS</name>
<dbReference type="PANTHER" id="PTHR48062">
    <property type="entry name" value="RECEPTOR-LIKE PROTEIN 14"/>
    <property type="match status" value="1"/>
</dbReference>
<organism evidence="4 5">
    <name type="scientific">Cynara cardunculus var. scolymus</name>
    <name type="common">Globe artichoke</name>
    <name type="synonym">Cynara scolymus</name>
    <dbReference type="NCBI Taxonomy" id="59895"/>
    <lineage>
        <taxon>Eukaryota</taxon>
        <taxon>Viridiplantae</taxon>
        <taxon>Streptophyta</taxon>
        <taxon>Embryophyta</taxon>
        <taxon>Tracheophyta</taxon>
        <taxon>Spermatophyta</taxon>
        <taxon>Magnoliopsida</taxon>
        <taxon>eudicotyledons</taxon>
        <taxon>Gunneridae</taxon>
        <taxon>Pentapetalae</taxon>
        <taxon>asterids</taxon>
        <taxon>campanulids</taxon>
        <taxon>Asterales</taxon>
        <taxon>Asteraceae</taxon>
        <taxon>Carduoideae</taxon>
        <taxon>Cardueae</taxon>
        <taxon>Carduinae</taxon>
        <taxon>Cynara</taxon>
    </lineage>
</organism>
<dbReference type="PRINTS" id="PR00019">
    <property type="entry name" value="LEURICHRPT"/>
</dbReference>
<dbReference type="EMBL" id="LEKV01008107">
    <property type="protein sequence ID" value="KVG47360.1"/>
    <property type="molecule type" value="Genomic_DNA"/>
</dbReference>
<dbReference type="STRING" id="59895.A0A118HFU6"/>
<evidence type="ECO:0000256" key="1">
    <source>
        <dbReference type="ARBA" id="ARBA00009592"/>
    </source>
</evidence>
<comment type="similarity">
    <text evidence="1">Belongs to the RLP family.</text>
</comment>
<dbReference type="PANTHER" id="PTHR48062:SF21">
    <property type="entry name" value="RECEPTOR-LIKE PROTEIN 12"/>
    <property type="match status" value="1"/>
</dbReference>
<proteinExistence type="inferred from homology"/>
<comment type="caution">
    <text evidence="4">The sequence shown here is derived from an EMBL/GenBank/DDBJ whole genome shotgun (WGS) entry which is preliminary data.</text>
</comment>
<protein>
    <recommendedName>
        <fullName evidence="6">Leucine-rich repeat-containing protein</fullName>
    </recommendedName>
</protein>
<dbReference type="Pfam" id="PF13855">
    <property type="entry name" value="LRR_8"/>
    <property type="match status" value="1"/>
</dbReference>